<name>A0A4S8JM10_MUSBA</name>
<dbReference type="EMBL" id="PYDT01000004">
    <property type="protein sequence ID" value="THU63151.1"/>
    <property type="molecule type" value="Genomic_DNA"/>
</dbReference>
<evidence type="ECO:0000313" key="2">
    <source>
        <dbReference type="EMBL" id="THU63151.1"/>
    </source>
</evidence>
<dbReference type="AlphaFoldDB" id="A0A4S8JM10"/>
<keyword evidence="1" id="KW-0812">Transmembrane</keyword>
<keyword evidence="1" id="KW-0472">Membrane</keyword>
<evidence type="ECO:0000256" key="1">
    <source>
        <dbReference type="SAM" id="Phobius"/>
    </source>
</evidence>
<proteinExistence type="predicted"/>
<feature type="transmembrane region" description="Helical" evidence="1">
    <location>
        <begin position="37"/>
        <end position="57"/>
    </location>
</feature>
<keyword evidence="1" id="KW-1133">Transmembrane helix</keyword>
<protein>
    <submittedName>
        <fullName evidence="2">Uncharacterized protein</fullName>
    </submittedName>
</protein>
<dbReference type="Proteomes" id="UP000317650">
    <property type="component" value="Chromosome 1"/>
</dbReference>
<evidence type="ECO:0000313" key="3">
    <source>
        <dbReference type="Proteomes" id="UP000317650"/>
    </source>
</evidence>
<sequence>MGIHPQTPASYKPAWIPRGWSDEGDNKNPSFLSCHVMPMWFLACNVIFVFITQHLIVSSVGSKDARQDWQ</sequence>
<gene>
    <name evidence="2" type="ORF">C4D60_Mb01t12690</name>
</gene>
<accession>A0A4S8JM10</accession>
<comment type="caution">
    <text evidence="2">The sequence shown here is derived from an EMBL/GenBank/DDBJ whole genome shotgun (WGS) entry which is preliminary data.</text>
</comment>
<keyword evidence="3" id="KW-1185">Reference proteome</keyword>
<reference evidence="2 3" key="1">
    <citation type="journal article" date="2019" name="Nat. Plants">
        <title>Genome sequencing of Musa balbisiana reveals subgenome evolution and function divergence in polyploid bananas.</title>
        <authorList>
            <person name="Yao X."/>
        </authorList>
    </citation>
    <scope>NUCLEOTIDE SEQUENCE [LARGE SCALE GENOMIC DNA]</scope>
    <source>
        <strain evidence="3">cv. DH-PKW</strain>
        <tissue evidence="2">Leaves</tissue>
    </source>
</reference>
<organism evidence="2 3">
    <name type="scientific">Musa balbisiana</name>
    <name type="common">Banana</name>
    <dbReference type="NCBI Taxonomy" id="52838"/>
    <lineage>
        <taxon>Eukaryota</taxon>
        <taxon>Viridiplantae</taxon>
        <taxon>Streptophyta</taxon>
        <taxon>Embryophyta</taxon>
        <taxon>Tracheophyta</taxon>
        <taxon>Spermatophyta</taxon>
        <taxon>Magnoliopsida</taxon>
        <taxon>Liliopsida</taxon>
        <taxon>Zingiberales</taxon>
        <taxon>Musaceae</taxon>
        <taxon>Musa</taxon>
    </lineage>
</organism>